<feature type="transmembrane region" description="Helical" evidence="2">
    <location>
        <begin position="74"/>
        <end position="102"/>
    </location>
</feature>
<proteinExistence type="predicted"/>
<comment type="caution">
    <text evidence="3">The sequence shown here is derived from an EMBL/GenBank/DDBJ whole genome shotgun (WGS) entry which is preliminary data.</text>
</comment>
<dbReference type="AlphaFoldDB" id="A0AAD7U335"/>
<keyword evidence="2" id="KW-0812">Transmembrane</keyword>
<accession>A0AAD7U335</accession>
<keyword evidence="4" id="KW-1185">Reference proteome</keyword>
<keyword evidence="2" id="KW-1133">Transmembrane helix</keyword>
<feature type="region of interest" description="Disordered" evidence="1">
    <location>
        <begin position="142"/>
        <end position="178"/>
    </location>
</feature>
<evidence type="ECO:0000313" key="4">
    <source>
        <dbReference type="Proteomes" id="UP001215151"/>
    </source>
</evidence>
<evidence type="ECO:0000256" key="1">
    <source>
        <dbReference type="SAM" id="MobiDB-lite"/>
    </source>
</evidence>
<gene>
    <name evidence="3" type="ORF">ONZ51_g1026</name>
</gene>
<name>A0AAD7U335_9APHY</name>
<organism evidence="3 4">
    <name type="scientific">Trametes cubensis</name>
    <dbReference type="NCBI Taxonomy" id="1111947"/>
    <lineage>
        <taxon>Eukaryota</taxon>
        <taxon>Fungi</taxon>
        <taxon>Dikarya</taxon>
        <taxon>Basidiomycota</taxon>
        <taxon>Agaricomycotina</taxon>
        <taxon>Agaricomycetes</taxon>
        <taxon>Polyporales</taxon>
        <taxon>Polyporaceae</taxon>
        <taxon>Trametes</taxon>
    </lineage>
</organism>
<keyword evidence="2" id="KW-0472">Membrane</keyword>
<feature type="transmembrane region" description="Helical" evidence="2">
    <location>
        <begin position="108"/>
        <end position="126"/>
    </location>
</feature>
<dbReference type="EMBL" id="JAPEVG010000013">
    <property type="protein sequence ID" value="KAJ8496623.1"/>
    <property type="molecule type" value="Genomic_DNA"/>
</dbReference>
<evidence type="ECO:0008006" key="5">
    <source>
        <dbReference type="Google" id="ProtNLM"/>
    </source>
</evidence>
<dbReference type="Proteomes" id="UP001215151">
    <property type="component" value="Unassembled WGS sequence"/>
</dbReference>
<protein>
    <recommendedName>
        <fullName evidence="5">Transmembrane protein</fullName>
    </recommendedName>
</protein>
<evidence type="ECO:0000313" key="3">
    <source>
        <dbReference type="EMBL" id="KAJ8496623.1"/>
    </source>
</evidence>
<sequence>MSSSTATVFIHATNAPSVAIPAASATSTSPPIVELARLTGHALSLSFSYTAHGSVTLLRYILLPLPLLSTPLLYLLAPVFVLSQVLLDVFIFTPFTIVSVLVRNIYPVYVFVGAACICAAFVGYLARAITVGLTYAIFAPRSAPPLEEPEPTISREKGTTKNAQKARSRKRVSIKEER</sequence>
<evidence type="ECO:0000256" key="2">
    <source>
        <dbReference type="SAM" id="Phobius"/>
    </source>
</evidence>
<reference evidence="3" key="1">
    <citation type="submission" date="2022-11" db="EMBL/GenBank/DDBJ databases">
        <title>Genome Sequence of Cubamyces cubensis.</title>
        <authorList>
            <person name="Buettner E."/>
        </authorList>
    </citation>
    <scope>NUCLEOTIDE SEQUENCE</scope>
    <source>
        <strain evidence="3">MPL-01</strain>
    </source>
</reference>